<dbReference type="Proteomes" id="UP001596203">
    <property type="component" value="Unassembled WGS sequence"/>
</dbReference>
<name>A0ABW1KE42_9ACTN</name>
<feature type="compositionally biased region" description="Low complexity" evidence="1">
    <location>
        <begin position="30"/>
        <end position="46"/>
    </location>
</feature>
<feature type="region of interest" description="Disordered" evidence="1">
    <location>
        <begin position="30"/>
        <end position="65"/>
    </location>
</feature>
<organism evidence="3 4">
    <name type="scientific">Plantactinospora solaniradicis</name>
    <dbReference type="NCBI Taxonomy" id="1723736"/>
    <lineage>
        <taxon>Bacteria</taxon>
        <taxon>Bacillati</taxon>
        <taxon>Actinomycetota</taxon>
        <taxon>Actinomycetes</taxon>
        <taxon>Micromonosporales</taxon>
        <taxon>Micromonosporaceae</taxon>
        <taxon>Plantactinospora</taxon>
    </lineage>
</organism>
<sequence length="145" mass="14812">MSARHGLLLPVAAIVLGLTGCGSTPAPAPISAAPPSVVPTSARPAVTESPARKAGGGAGAGAGKCPSAKALEKLADLPRGWHIVASSVECWKEWATADPEGPTVGDGVYLFRYKAGSGWRYHSQGSGYHCKDLGINEAAPFCQYP</sequence>
<accession>A0ABW1KE42</accession>
<proteinExistence type="predicted"/>
<reference evidence="4" key="1">
    <citation type="journal article" date="2019" name="Int. J. Syst. Evol. Microbiol.">
        <title>The Global Catalogue of Microorganisms (GCM) 10K type strain sequencing project: providing services to taxonomists for standard genome sequencing and annotation.</title>
        <authorList>
            <consortium name="The Broad Institute Genomics Platform"/>
            <consortium name="The Broad Institute Genome Sequencing Center for Infectious Disease"/>
            <person name="Wu L."/>
            <person name="Ma J."/>
        </authorList>
    </citation>
    <scope>NUCLEOTIDE SEQUENCE [LARGE SCALE GENOMIC DNA]</scope>
    <source>
        <strain evidence="4">ZS-35-S2</strain>
    </source>
</reference>
<protein>
    <recommendedName>
        <fullName evidence="5">Lipoprotein</fullName>
    </recommendedName>
</protein>
<keyword evidence="4" id="KW-1185">Reference proteome</keyword>
<feature type="signal peptide" evidence="2">
    <location>
        <begin position="1"/>
        <end position="28"/>
    </location>
</feature>
<feature type="chain" id="PRO_5045457242" description="Lipoprotein" evidence="2">
    <location>
        <begin position="29"/>
        <end position="145"/>
    </location>
</feature>
<evidence type="ECO:0000313" key="4">
    <source>
        <dbReference type="Proteomes" id="UP001596203"/>
    </source>
</evidence>
<keyword evidence="2" id="KW-0732">Signal</keyword>
<dbReference type="PROSITE" id="PS51257">
    <property type="entry name" value="PROKAR_LIPOPROTEIN"/>
    <property type="match status" value="1"/>
</dbReference>
<evidence type="ECO:0000313" key="3">
    <source>
        <dbReference type="EMBL" id="MFC6019730.1"/>
    </source>
</evidence>
<evidence type="ECO:0000256" key="2">
    <source>
        <dbReference type="SAM" id="SignalP"/>
    </source>
</evidence>
<evidence type="ECO:0008006" key="5">
    <source>
        <dbReference type="Google" id="ProtNLM"/>
    </source>
</evidence>
<evidence type="ECO:0000256" key="1">
    <source>
        <dbReference type="SAM" id="MobiDB-lite"/>
    </source>
</evidence>
<dbReference type="EMBL" id="JBHSPR010000020">
    <property type="protein sequence ID" value="MFC6019730.1"/>
    <property type="molecule type" value="Genomic_DNA"/>
</dbReference>
<gene>
    <name evidence="3" type="ORF">ACFP2T_26425</name>
</gene>
<dbReference type="RefSeq" id="WP_377425950.1">
    <property type="nucleotide sequence ID" value="NZ_JBHSPR010000020.1"/>
</dbReference>
<comment type="caution">
    <text evidence="3">The sequence shown here is derived from an EMBL/GenBank/DDBJ whole genome shotgun (WGS) entry which is preliminary data.</text>
</comment>